<proteinExistence type="predicted"/>
<evidence type="ECO:0000313" key="1">
    <source>
        <dbReference type="EMBL" id="CZS97183.1"/>
    </source>
</evidence>
<name>A0A1E1KGJ4_9HELO</name>
<gene>
    <name evidence="1" type="ORF">RAG0_06331</name>
</gene>
<dbReference type="EMBL" id="FJUX01000030">
    <property type="protein sequence ID" value="CZS97183.1"/>
    <property type="molecule type" value="Genomic_DNA"/>
</dbReference>
<protein>
    <submittedName>
        <fullName evidence="1">Uncharacterized protein</fullName>
    </submittedName>
</protein>
<keyword evidence="2" id="KW-1185">Reference proteome</keyword>
<dbReference type="AlphaFoldDB" id="A0A1E1KGJ4"/>
<reference evidence="2" key="1">
    <citation type="submission" date="2016-03" db="EMBL/GenBank/DDBJ databases">
        <authorList>
            <person name="Guldener U."/>
        </authorList>
    </citation>
    <scope>NUCLEOTIDE SEQUENCE [LARGE SCALE GENOMIC DNA]</scope>
    <source>
        <strain evidence="2">04CH-RAC-A.6.1</strain>
    </source>
</reference>
<sequence>MHTRNFRRPSDFDRRLLTATYTSTRSPDVNTVEALKCRFEEGKSGYAIDTMANVKCSASICFRVVVDFKALLFDPSKTMYDVGLEIRNPSESQIARRPNSVIPLIFPSTSLPGYNPQLRRVLRYRYRPHSSYECLFHYDIDS</sequence>
<accession>A0A1E1KGJ4</accession>
<organism evidence="1 2">
    <name type="scientific">Rhynchosporium agropyri</name>
    <dbReference type="NCBI Taxonomy" id="914238"/>
    <lineage>
        <taxon>Eukaryota</taxon>
        <taxon>Fungi</taxon>
        <taxon>Dikarya</taxon>
        <taxon>Ascomycota</taxon>
        <taxon>Pezizomycotina</taxon>
        <taxon>Leotiomycetes</taxon>
        <taxon>Helotiales</taxon>
        <taxon>Ploettnerulaceae</taxon>
        <taxon>Rhynchosporium</taxon>
    </lineage>
</organism>
<evidence type="ECO:0000313" key="2">
    <source>
        <dbReference type="Proteomes" id="UP000178912"/>
    </source>
</evidence>
<dbReference type="Proteomes" id="UP000178912">
    <property type="component" value="Unassembled WGS sequence"/>
</dbReference>